<keyword evidence="3" id="KW-1185">Reference proteome</keyword>
<protein>
    <submittedName>
        <fullName evidence="2">Uncharacterized protein</fullName>
    </submittedName>
</protein>
<feature type="region of interest" description="Disordered" evidence="1">
    <location>
        <begin position="107"/>
        <end position="137"/>
    </location>
</feature>
<dbReference type="Proteomes" id="UP000693970">
    <property type="component" value="Unassembled WGS sequence"/>
</dbReference>
<reference evidence="2" key="1">
    <citation type="journal article" date="2021" name="Sci. Rep.">
        <title>Diploid genomic architecture of Nitzschia inconspicua, an elite biomass production diatom.</title>
        <authorList>
            <person name="Oliver A."/>
            <person name="Podell S."/>
            <person name="Pinowska A."/>
            <person name="Traller J.C."/>
            <person name="Smith S.R."/>
            <person name="McClure R."/>
            <person name="Beliaev A."/>
            <person name="Bohutskyi P."/>
            <person name="Hill E.A."/>
            <person name="Rabines A."/>
            <person name="Zheng H."/>
            <person name="Allen L.Z."/>
            <person name="Kuo A."/>
            <person name="Grigoriev I.V."/>
            <person name="Allen A.E."/>
            <person name="Hazlebeck D."/>
            <person name="Allen E.E."/>
        </authorList>
    </citation>
    <scope>NUCLEOTIDE SEQUENCE</scope>
    <source>
        <strain evidence="2">Hildebrandi</strain>
    </source>
</reference>
<dbReference type="Pfam" id="PF23670">
    <property type="entry name" value="PIGBOS1"/>
    <property type="match status" value="1"/>
</dbReference>
<organism evidence="2 3">
    <name type="scientific">Nitzschia inconspicua</name>
    <dbReference type="NCBI Taxonomy" id="303405"/>
    <lineage>
        <taxon>Eukaryota</taxon>
        <taxon>Sar</taxon>
        <taxon>Stramenopiles</taxon>
        <taxon>Ochrophyta</taxon>
        <taxon>Bacillariophyta</taxon>
        <taxon>Bacillariophyceae</taxon>
        <taxon>Bacillariophycidae</taxon>
        <taxon>Bacillariales</taxon>
        <taxon>Bacillariaceae</taxon>
        <taxon>Nitzschia</taxon>
    </lineage>
</organism>
<accession>A0A9K3PDV1</accession>
<evidence type="ECO:0000313" key="3">
    <source>
        <dbReference type="Proteomes" id="UP000693970"/>
    </source>
</evidence>
<sequence length="137" mass="15362">MYPSECPSCDEPIEAFQHFLLTCPKPQPRKWHAALKTVIQHPSFVEMMISPPRRNWFKRVLGFGPYFRPRSNALEGMFVASFVGVCSGYYIFKPLLDEIAANQAERKRREAIEAASGSAAPNRSALRDDTTSGPAEA</sequence>
<dbReference type="EMBL" id="JAGRRH010000023">
    <property type="protein sequence ID" value="KAG7344037.1"/>
    <property type="molecule type" value="Genomic_DNA"/>
</dbReference>
<proteinExistence type="predicted"/>
<comment type="caution">
    <text evidence="2">The sequence shown here is derived from an EMBL/GenBank/DDBJ whole genome shotgun (WGS) entry which is preliminary data.</text>
</comment>
<evidence type="ECO:0000256" key="1">
    <source>
        <dbReference type="SAM" id="MobiDB-lite"/>
    </source>
</evidence>
<evidence type="ECO:0000313" key="2">
    <source>
        <dbReference type="EMBL" id="KAG7344037.1"/>
    </source>
</evidence>
<dbReference type="AlphaFoldDB" id="A0A9K3PDV1"/>
<dbReference type="OrthoDB" id="42429at2759"/>
<name>A0A9K3PDV1_9STRA</name>
<reference evidence="2" key="2">
    <citation type="submission" date="2021-04" db="EMBL/GenBank/DDBJ databases">
        <authorList>
            <person name="Podell S."/>
        </authorList>
    </citation>
    <scope>NUCLEOTIDE SEQUENCE</scope>
    <source>
        <strain evidence="2">Hildebrandi</strain>
    </source>
</reference>
<gene>
    <name evidence="2" type="ORF">IV203_022045</name>
</gene>
<dbReference type="InterPro" id="IPR057394">
    <property type="entry name" value="PIGBOS1"/>
</dbReference>